<dbReference type="SUPFAM" id="SSF56349">
    <property type="entry name" value="DNA breaking-rejoining enzymes"/>
    <property type="match status" value="1"/>
</dbReference>
<dbReference type="InterPro" id="IPR011010">
    <property type="entry name" value="DNA_brk_join_enz"/>
</dbReference>
<evidence type="ECO:0000313" key="3">
    <source>
        <dbReference type="EMBL" id="WAP67840.1"/>
    </source>
</evidence>
<feature type="region of interest" description="Disordered" evidence="2">
    <location>
        <begin position="85"/>
        <end position="162"/>
    </location>
</feature>
<feature type="compositionally biased region" description="Low complexity" evidence="2">
    <location>
        <begin position="122"/>
        <end position="135"/>
    </location>
</feature>
<organism evidence="3 4">
    <name type="scientific">Jiella pelagia</name>
    <dbReference type="NCBI Taxonomy" id="2986949"/>
    <lineage>
        <taxon>Bacteria</taxon>
        <taxon>Pseudomonadati</taxon>
        <taxon>Pseudomonadota</taxon>
        <taxon>Alphaproteobacteria</taxon>
        <taxon>Hyphomicrobiales</taxon>
        <taxon>Aurantimonadaceae</taxon>
        <taxon>Jiella</taxon>
    </lineage>
</organism>
<accession>A0ABY7BYV1</accession>
<dbReference type="Gene3D" id="1.10.443.10">
    <property type="entry name" value="Intergrase catalytic core"/>
    <property type="match status" value="1"/>
</dbReference>
<dbReference type="Proteomes" id="UP001164020">
    <property type="component" value="Chromosome"/>
</dbReference>
<protein>
    <submittedName>
        <fullName evidence="3">Integrase</fullName>
    </submittedName>
</protein>
<sequence>MVRNGIPEPHVDAIVATYHSEQAQAQNPIFDGQVRQQMQDVGLPDTLANRERAKMEIFRAKADALLNVGGRWPLIDRRQNALTATTLPEDERPSAFPAPETASAAPTTVNQDMPGGDPGREASVASDVQSVQASAGREEVAAAAPRNDEATPEPPSQATTARIERIPGVEREAGHEDGPVTPVLHLADFEAEFLKLRKNKGAAWAEASARDAHVLVVTFRDILEEQGVAHSGEIRQHHIAALRQHYNDVPARYGQSARQRAMRPAELRAFAADQAARAEAQGEPPYAVGLSAATIRKHFGNLDTFLRHLRASGYAIGEWELKGLRPAKPKPGTIRLQQVKPSPQTIRPIFDLPVFTGCRDEFGLDVPGNIVFHGACYFLPMLFAYLGARRNEFAGLGTSDILQTDSGPAIHIRQNQFRGIKNPQSDRMLPVPDELLRLGFMDYVAAISGLGYRQLFPELYSPDYKTVDPGDRFYKDFIPLLNASPEMKDGLWKRTIHAFRHGLADTLKQSGVEIAIIDDLSGRLGSGETQTRYTNAAGLPLLLEKIRGSVRAGGGKSDVRRCDGGGHRIGRLRWSCETST</sequence>
<proteinExistence type="predicted"/>
<keyword evidence="1" id="KW-0233">DNA recombination</keyword>
<feature type="compositionally biased region" description="Low complexity" evidence="2">
    <location>
        <begin position="94"/>
        <end position="108"/>
    </location>
</feature>
<gene>
    <name evidence="3" type="ORF">OH818_20630</name>
</gene>
<evidence type="ECO:0000313" key="4">
    <source>
        <dbReference type="Proteomes" id="UP001164020"/>
    </source>
</evidence>
<reference evidence="3" key="1">
    <citation type="submission" date="2022-12" db="EMBL/GenBank/DDBJ databases">
        <title>Jiella pelagia sp. nov., isolated from phosphonate enriched culture of Northwest Pacific surface seawater.</title>
        <authorList>
            <person name="Shin D.Y."/>
            <person name="Hwang C.Y."/>
        </authorList>
    </citation>
    <scope>NUCLEOTIDE SEQUENCE</scope>
    <source>
        <strain evidence="3">HL-NP1</strain>
    </source>
</reference>
<name>A0ABY7BYV1_9HYPH</name>
<dbReference type="EMBL" id="CP114029">
    <property type="protein sequence ID" value="WAP67840.1"/>
    <property type="molecule type" value="Genomic_DNA"/>
</dbReference>
<dbReference type="InterPro" id="IPR013762">
    <property type="entry name" value="Integrase-like_cat_sf"/>
</dbReference>
<keyword evidence="4" id="KW-1185">Reference proteome</keyword>
<evidence type="ECO:0000256" key="1">
    <source>
        <dbReference type="ARBA" id="ARBA00023172"/>
    </source>
</evidence>
<evidence type="ECO:0000256" key="2">
    <source>
        <dbReference type="SAM" id="MobiDB-lite"/>
    </source>
</evidence>